<dbReference type="InterPro" id="IPR011043">
    <property type="entry name" value="Gal_Oxase/kelch_b-propeller"/>
</dbReference>
<evidence type="ECO:0000313" key="2">
    <source>
        <dbReference type="EMBL" id="OEL20604.1"/>
    </source>
</evidence>
<comment type="caution">
    <text evidence="2">The sequence shown here is derived from an EMBL/GenBank/DDBJ whole genome shotgun (WGS) entry which is preliminary data.</text>
</comment>
<name>A0A1E5V6D7_9POAL</name>
<dbReference type="SUPFAM" id="SSF50965">
    <property type="entry name" value="Galactose oxidase, central domain"/>
    <property type="match status" value="1"/>
</dbReference>
<reference evidence="2 3" key="1">
    <citation type="submission" date="2016-09" db="EMBL/GenBank/DDBJ databases">
        <title>The draft genome of Dichanthelium oligosanthes: A C3 panicoid grass species.</title>
        <authorList>
            <person name="Studer A.J."/>
            <person name="Schnable J.C."/>
            <person name="Brutnell T.P."/>
        </authorList>
    </citation>
    <scope>NUCLEOTIDE SEQUENCE [LARGE SCALE GENOMIC DNA]</scope>
    <source>
        <strain evidence="3">cv. Kellogg 1175</strain>
        <tissue evidence="2">Leaf</tissue>
    </source>
</reference>
<dbReference type="AlphaFoldDB" id="A0A1E5V6D7"/>
<protein>
    <recommendedName>
        <fullName evidence="4">F-box domain-containing protein</fullName>
    </recommendedName>
</protein>
<keyword evidence="3" id="KW-1185">Reference proteome</keyword>
<feature type="region of interest" description="Disordered" evidence="1">
    <location>
        <begin position="1"/>
        <end position="23"/>
    </location>
</feature>
<sequence length="297" mass="32874">MAESPRPSAAARRGSGSGEASSVEEVLADELVEEILVRLPIDDPSCLARAGPGFRRRFGELHRRPPLLGHLLDTDGDDESCLSQFVPTDPFRAPAVDLDFWRAIDSRHGRVLLNRVPERFGPFQDDLRVWNPVTDMVLELPKLPRCPNMQSWSAAVLCAGGACDHVVCHRARGPFRVVFAGTDKLGIFFCVYSSATSAWSERAYFVDPHGHDELESMPPPLLGNALYFHFQISASILRYDLGGRGMSIVRRPPACSSFHGRVVLVNMENGGSLGFAYLYDSTLYLWSREMVQSSSHG</sequence>
<organism evidence="2 3">
    <name type="scientific">Dichanthelium oligosanthes</name>
    <dbReference type="NCBI Taxonomy" id="888268"/>
    <lineage>
        <taxon>Eukaryota</taxon>
        <taxon>Viridiplantae</taxon>
        <taxon>Streptophyta</taxon>
        <taxon>Embryophyta</taxon>
        <taxon>Tracheophyta</taxon>
        <taxon>Spermatophyta</taxon>
        <taxon>Magnoliopsida</taxon>
        <taxon>Liliopsida</taxon>
        <taxon>Poales</taxon>
        <taxon>Poaceae</taxon>
        <taxon>PACMAD clade</taxon>
        <taxon>Panicoideae</taxon>
        <taxon>Panicodae</taxon>
        <taxon>Paniceae</taxon>
        <taxon>Dichantheliinae</taxon>
        <taxon>Dichanthelium</taxon>
    </lineage>
</organism>
<evidence type="ECO:0000256" key="1">
    <source>
        <dbReference type="SAM" id="MobiDB-lite"/>
    </source>
</evidence>
<gene>
    <name evidence="2" type="ORF">BAE44_0018377</name>
</gene>
<dbReference type="EMBL" id="LWDX02050204">
    <property type="protein sequence ID" value="OEL20604.1"/>
    <property type="molecule type" value="Genomic_DNA"/>
</dbReference>
<dbReference type="PANTHER" id="PTHR32133:SF386">
    <property type="entry name" value="F-BOX DOMAIN-CONTAINING PROTEIN"/>
    <property type="match status" value="1"/>
</dbReference>
<proteinExistence type="predicted"/>
<accession>A0A1E5V6D7</accession>
<dbReference type="Proteomes" id="UP000095767">
    <property type="component" value="Unassembled WGS sequence"/>
</dbReference>
<evidence type="ECO:0008006" key="4">
    <source>
        <dbReference type="Google" id="ProtNLM"/>
    </source>
</evidence>
<dbReference type="PANTHER" id="PTHR32133">
    <property type="entry name" value="OS07G0120400 PROTEIN"/>
    <property type="match status" value="1"/>
</dbReference>
<evidence type="ECO:0000313" key="3">
    <source>
        <dbReference type="Proteomes" id="UP000095767"/>
    </source>
</evidence>